<evidence type="ECO:0000256" key="1">
    <source>
        <dbReference type="ARBA" id="ARBA00006484"/>
    </source>
</evidence>
<protein>
    <recommendedName>
        <fullName evidence="4">Ketoreductase domain-containing protein</fullName>
    </recommendedName>
</protein>
<gene>
    <name evidence="5" type="ORF">CVIRNUC_007394</name>
</gene>
<dbReference type="PANTHER" id="PTHR42901">
    <property type="entry name" value="ALCOHOL DEHYDROGENASE"/>
    <property type="match status" value="1"/>
</dbReference>
<proteinExistence type="inferred from homology"/>
<dbReference type="AlphaFoldDB" id="A0AAV1IDW2"/>
<comment type="similarity">
    <text evidence="1 3">Belongs to the short-chain dehydrogenases/reductases (SDR) family.</text>
</comment>
<dbReference type="PANTHER" id="PTHR42901:SF1">
    <property type="entry name" value="ALCOHOL DEHYDROGENASE"/>
    <property type="match status" value="1"/>
</dbReference>
<dbReference type="SUPFAM" id="SSF51735">
    <property type="entry name" value="NAD(P)-binding Rossmann-fold domains"/>
    <property type="match status" value="1"/>
</dbReference>
<evidence type="ECO:0000256" key="2">
    <source>
        <dbReference type="ARBA" id="ARBA00023002"/>
    </source>
</evidence>
<dbReference type="Gene3D" id="3.40.50.720">
    <property type="entry name" value="NAD(P)-binding Rossmann-like Domain"/>
    <property type="match status" value="1"/>
</dbReference>
<evidence type="ECO:0000256" key="3">
    <source>
        <dbReference type="RuleBase" id="RU000363"/>
    </source>
</evidence>
<dbReference type="InterPro" id="IPR057326">
    <property type="entry name" value="KR_dom"/>
</dbReference>
<dbReference type="InterPro" id="IPR002347">
    <property type="entry name" value="SDR_fam"/>
</dbReference>
<accession>A0AAV1IDW2</accession>
<keyword evidence="2" id="KW-0560">Oxidoreductase</keyword>
<evidence type="ECO:0000313" key="6">
    <source>
        <dbReference type="Proteomes" id="UP001314263"/>
    </source>
</evidence>
<sequence length="270" mass="28324">MAARAVSLANKIILITGASSGIGRAAAEQFAETGANLILVARRAERLQELKSKLETAFGIKTHTVTLDLQDIPKVEKLIPGLPAAFQEVDILVNNAGLALGKAPAQDNDVADISVMLDTNCKSLAVLTKCAAKGMIARNRGHIINISSIAASDHYAGGSIYCGTKAFVTAFTDSLRHDLVGTNIRVTAISPGAVQTEFSNIRFKGNQEAADAVYSGIQPLTADDIADQIVYAATRPANVQIADIISYATYQASGTNIARVLAQQSGSQNA</sequence>
<name>A0AAV1IDW2_9CHLO</name>
<dbReference type="PRINTS" id="PR00081">
    <property type="entry name" value="GDHRDH"/>
</dbReference>
<reference evidence="5 6" key="1">
    <citation type="submission" date="2023-10" db="EMBL/GenBank/DDBJ databases">
        <authorList>
            <person name="Maclean D."/>
            <person name="Macfadyen A."/>
        </authorList>
    </citation>
    <scope>NUCLEOTIDE SEQUENCE [LARGE SCALE GENOMIC DNA]</scope>
</reference>
<dbReference type="Pfam" id="PF00106">
    <property type="entry name" value="adh_short"/>
    <property type="match status" value="1"/>
</dbReference>
<dbReference type="PRINTS" id="PR00080">
    <property type="entry name" value="SDRFAMILY"/>
</dbReference>
<comment type="caution">
    <text evidence="5">The sequence shown here is derived from an EMBL/GenBank/DDBJ whole genome shotgun (WGS) entry which is preliminary data.</text>
</comment>
<dbReference type="SMART" id="SM00822">
    <property type="entry name" value="PKS_KR"/>
    <property type="match status" value="1"/>
</dbReference>
<feature type="domain" description="Ketoreductase" evidence="4">
    <location>
        <begin position="11"/>
        <end position="197"/>
    </location>
</feature>
<keyword evidence="6" id="KW-1185">Reference proteome</keyword>
<evidence type="ECO:0000259" key="4">
    <source>
        <dbReference type="SMART" id="SM00822"/>
    </source>
</evidence>
<dbReference type="InterPro" id="IPR020904">
    <property type="entry name" value="Sc_DH/Rdtase_CS"/>
</dbReference>
<evidence type="ECO:0000313" key="5">
    <source>
        <dbReference type="EMBL" id="CAK0784190.1"/>
    </source>
</evidence>
<dbReference type="EMBL" id="CAUYUE010000010">
    <property type="protein sequence ID" value="CAK0784190.1"/>
    <property type="molecule type" value="Genomic_DNA"/>
</dbReference>
<dbReference type="Proteomes" id="UP001314263">
    <property type="component" value="Unassembled WGS sequence"/>
</dbReference>
<dbReference type="FunFam" id="3.40.50.720:FF:000047">
    <property type="entry name" value="NADP-dependent L-serine/L-allo-threonine dehydrogenase"/>
    <property type="match status" value="1"/>
</dbReference>
<dbReference type="InterPro" id="IPR036291">
    <property type="entry name" value="NAD(P)-bd_dom_sf"/>
</dbReference>
<organism evidence="5 6">
    <name type="scientific">Coccomyxa viridis</name>
    <dbReference type="NCBI Taxonomy" id="1274662"/>
    <lineage>
        <taxon>Eukaryota</taxon>
        <taxon>Viridiplantae</taxon>
        <taxon>Chlorophyta</taxon>
        <taxon>core chlorophytes</taxon>
        <taxon>Trebouxiophyceae</taxon>
        <taxon>Trebouxiophyceae incertae sedis</taxon>
        <taxon>Coccomyxaceae</taxon>
        <taxon>Coccomyxa</taxon>
    </lineage>
</organism>
<dbReference type="GO" id="GO:0016616">
    <property type="term" value="F:oxidoreductase activity, acting on the CH-OH group of donors, NAD or NADP as acceptor"/>
    <property type="evidence" value="ECO:0007669"/>
    <property type="project" value="UniProtKB-ARBA"/>
</dbReference>
<dbReference type="PROSITE" id="PS00061">
    <property type="entry name" value="ADH_SHORT"/>
    <property type="match status" value="1"/>
</dbReference>